<keyword evidence="3" id="KW-1185">Reference proteome</keyword>
<feature type="domain" description="Alpha-L-glutamate ligase-related protein ATP-grasp" evidence="1">
    <location>
        <begin position="96"/>
        <end position="343"/>
    </location>
</feature>
<protein>
    <recommendedName>
        <fullName evidence="1">Alpha-L-glutamate ligase-related protein ATP-grasp domain-containing protein</fullName>
    </recommendedName>
</protein>
<dbReference type="Proteomes" id="UP000241167">
    <property type="component" value="Unassembled WGS sequence"/>
</dbReference>
<dbReference type="OrthoDB" id="8736147at2"/>
<evidence type="ECO:0000313" key="2">
    <source>
        <dbReference type="EMBL" id="PSJ39069.1"/>
    </source>
</evidence>
<comment type="caution">
    <text evidence="2">The sequence shown here is derived from an EMBL/GenBank/DDBJ whole genome shotgun (WGS) entry which is preliminary data.</text>
</comment>
<name>A0A2P7QM80_9SPHN</name>
<dbReference type="Pfam" id="PF14397">
    <property type="entry name" value="ATPgrasp_ST"/>
    <property type="match status" value="1"/>
</dbReference>
<dbReference type="SUPFAM" id="SSF56059">
    <property type="entry name" value="Glutathione synthetase ATP-binding domain-like"/>
    <property type="match status" value="1"/>
</dbReference>
<gene>
    <name evidence="2" type="ORF">C7I55_17395</name>
</gene>
<evidence type="ECO:0000259" key="1">
    <source>
        <dbReference type="Pfam" id="PF14397"/>
    </source>
</evidence>
<dbReference type="EMBL" id="PXYI01000005">
    <property type="protein sequence ID" value="PSJ39069.1"/>
    <property type="molecule type" value="Genomic_DNA"/>
</dbReference>
<dbReference type="RefSeq" id="WP_106514267.1">
    <property type="nucleotide sequence ID" value="NZ_PXYI01000005.1"/>
</dbReference>
<sequence>MLTLRRIPPAGRAHPDALLSFYFERLERHLGAASRALAHALGRFGNGRGESREFGIPRSEWRLIQGRVAPDRYVAMHVRRGMHRLINPGALPLGTSLLKNKVAFARFAAANGLAAPLTIAPGLETDTARLLASGDLILKPNFSSKGRGVVRVRRDGGRWWTSDGAAVDDAALAARIADVVAKGGIAQQAIAANPDLALISPAALPTVRIMTFLDGHGPPEPGLAVVRLGGGTAPVDNFNRGGLIATPDCAGRLRDAFGKSPDGLLQALRAHPATGEDLERVLPPDMLAGATRLAQEAHARLGSSYAVVGWDIGLGEAGPILIEGNWNPGTILPQVSAGAGLSQMPMGACYRRALEAVPESRWRAARLVELDR</sequence>
<dbReference type="AlphaFoldDB" id="A0A2P7QM80"/>
<proteinExistence type="predicted"/>
<reference evidence="2 3" key="1">
    <citation type="submission" date="2018-03" db="EMBL/GenBank/DDBJ databases">
        <title>The draft genome of Sphingosinicella sp. GL-C-18.</title>
        <authorList>
            <person name="Liu L."/>
            <person name="Li L."/>
            <person name="Liang L."/>
            <person name="Zhang X."/>
            <person name="Wang T."/>
        </authorList>
    </citation>
    <scope>NUCLEOTIDE SEQUENCE [LARGE SCALE GENOMIC DNA]</scope>
    <source>
        <strain evidence="2 3">GL-C-18</strain>
    </source>
</reference>
<organism evidence="2 3">
    <name type="scientific">Allosphingosinicella deserti</name>
    <dbReference type="NCBI Taxonomy" id="2116704"/>
    <lineage>
        <taxon>Bacteria</taxon>
        <taxon>Pseudomonadati</taxon>
        <taxon>Pseudomonadota</taxon>
        <taxon>Alphaproteobacteria</taxon>
        <taxon>Sphingomonadales</taxon>
        <taxon>Sphingomonadaceae</taxon>
        <taxon>Allosphingosinicella</taxon>
    </lineage>
</organism>
<dbReference type="InterPro" id="IPR039523">
    <property type="entry name" value="RimK-rel_E_lig_ATP-grasp"/>
</dbReference>
<accession>A0A2P7QM80</accession>
<evidence type="ECO:0000313" key="3">
    <source>
        <dbReference type="Proteomes" id="UP000241167"/>
    </source>
</evidence>